<evidence type="ECO:0000256" key="7">
    <source>
        <dbReference type="ARBA" id="ARBA00023004"/>
    </source>
</evidence>
<evidence type="ECO:0000256" key="9">
    <source>
        <dbReference type="PIRSR" id="PIRSR602401-1"/>
    </source>
</evidence>
<comment type="similarity">
    <text evidence="3 10">Belongs to the cytochrome P450 family.</text>
</comment>
<gene>
    <name evidence="12" type="ORF">FA15DRAFT_701539</name>
</gene>
<evidence type="ECO:0000256" key="1">
    <source>
        <dbReference type="ARBA" id="ARBA00001971"/>
    </source>
</evidence>
<dbReference type="EMBL" id="ML210160">
    <property type="protein sequence ID" value="TFK27945.1"/>
    <property type="molecule type" value="Genomic_DNA"/>
</dbReference>
<evidence type="ECO:0000256" key="6">
    <source>
        <dbReference type="ARBA" id="ARBA00023002"/>
    </source>
</evidence>
<sequence>MTSFLSFVVGDDLAQYLPSVGGFGLVALAISVILLASRKSRRNPRRLPYPPGPRGYPIIGNLLDVPPKFAHKVYNEWSLKYGDMIYLNVLGKPILVLNSLSRIEDLLETRSALYSDRPKTTMLPELMGWNNVLPCLNYGPRWRLHRKTFAQFFTREATQGYRPLQIESVQRLISRLLKSQDDVILQVEQHMSSLIARLVYSIDIEENETYLKLVNGIIKAFEEAAIPGRFLVDVLPILKYIPGWMPGAEFQRFGQAATDLMKKLQKQPFELVQEKMLNGKAETCIVSELIDQLPPSSDPTRSEMEAVFRQVASIAHIGGADTSYSAMRTILYAMASHQDIQRRAQAEIDREVEAGRPPTFDDCERLPFVNAIVKECLRWISTAPFGFPHALSDEYDGYFIPKGTIILPNTWAIQHNESLYGSPFKFDPDRFLDLSKEVLDPVLTAFGYGRRMCPAYLFALDAILIFTASILATFDIQPLSEESSGLHENERTESCLGSLSSVAFVPGACKTVTPYSIHPAKILHNYYHCSRQGSVYK</sequence>
<keyword evidence="8 10" id="KW-0503">Monooxygenase</keyword>
<dbReference type="GO" id="GO:0020037">
    <property type="term" value="F:heme binding"/>
    <property type="evidence" value="ECO:0007669"/>
    <property type="project" value="InterPro"/>
</dbReference>
<keyword evidence="6 10" id="KW-0560">Oxidoreductase</keyword>
<evidence type="ECO:0000256" key="2">
    <source>
        <dbReference type="ARBA" id="ARBA00005179"/>
    </source>
</evidence>
<keyword evidence="11" id="KW-1133">Transmembrane helix</keyword>
<keyword evidence="4 9" id="KW-0349">Heme</keyword>
<dbReference type="PROSITE" id="PS00086">
    <property type="entry name" value="CYTOCHROME_P450"/>
    <property type="match status" value="1"/>
</dbReference>
<dbReference type="PRINTS" id="PR00463">
    <property type="entry name" value="EP450I"/>
</dbReference>
<dbReference type="InterPro" id="IPR001128">
    <property type="entry name" value="Cyt_P450"/>
</dbReference>
<dbReference type="InterPro" id="IPR036396">
    <property type="entry name" value="Cyt_P450_sf"/>
</dbReference>
<comment type="pathway">
    <text evidence="2">Secondary metabolite biosynthesis.</text>
</comment>
<protein>
    <submittedName>
        <fullName evidence="12">Cytochrome P450</fullName>
    </submittedName>
</protein>
<evidence type="ECO:0000256" key="8">
    <source>
        <dbReference type="ARBA" id="ARBA00023033"/>
    </source>
</evidence>
<dbReference type="PANTHER" id="PTHR46300:SF7">
    <property type="entry name" value="P450, PUTATIVE (EUROFUNG)-RELATED"/>
    <property type="match status" value="1"/>
</dbReference>
<dbReference type="PANTHER" id="PTHR46300">
    <property type="entry name" value="P450, PUTATIVE (EUROFUNG)-RELATED-RELATED"/>
    <property type="match status" value="1"/>
</dbReference>
<dbReference type="SUPFAM" id="SSF48264">
    <property type="entry name" value="Cytochrome P450"/>
    <property type="match status" value="1"/>
</dbReference>
<keyword evidence="5 9" id="KW-0479">Metal-binding</keyword>
<dbReference type="AlphaFoldDB" id="A0A5C3L5K1"/>
<reference evidence="12 13" key="1">
    <citation type="journal article" date="2019" name="Nat. Ecol. Evol.">
        <title>Megaphylogeny resolves global patterns of mushroom evolution.</title>
        <authorList>
            <person name="Varga T."/>
            <person name="Krizsan K."/>
            <person name="Foldi C."/>
            <person name="Dima B."/>
            <person name="Sanchez-Garcia M."/>
            <person name="Sanchez-Ramirez S."/>
            <person name="Szollosi G.J."/>
            <person name="Szarkandi J.G."/>
            <person name="Papp V."/>
            <person name="Albert L."/>
            <person name="Andreopoulos W."/>
            <person name="Angelini C."/>
            <person name="Antonin V."/>
            <person name="Barry K.W."/>
            <person name="Bougher N.L."/>
            <person name="Buchanan P."/>
            <person name="Buyck B."/>
            <person name="Bense V."/>
            <person name="Catcheside P."/>
            <person name="Chovatia M."/>
            <person name="Cooper J."/>
            <person name="Damon W."/>
            <person name="Desjardin D."/>
            <person name="Finy P."/>
            <person name="Geml J."/>
            <person name="Haridas S."/>
            <person name="Hughes K."/>
            <person name="Justo A."/>
            <person name="Karasinski D."/>
            <person name="Kautmanova I."/>
            <person name="Kiss B."/>
            <person name="Kocsube S."/>
            <person name="Kotiranta H."/>
            <person name="LaButti K.M."/>
            <person name="Lechner B.E."/>
            <person name="Liimatainen K."/>
            <person name="Lipzen A."/>
            <person name="Lukacs Z."/>
            <person name="Mihaltcheva S."/>
            <person name="Morgado L.N."/>
            <person name="Niskanen T."/>
            <person name="Noordeloos M.E."/>
            <person name="Ohm R.A."/>
            <person name="Ortiz-Santana B."/>
            <person name="Ovrebo C."/>
            <person name="Racz N."/>
            <person name="Riley R."/>
            <person name="Savchenko A."/>
            <person name="Shiryaev A."/>
            <person name="Soop K."/>
            <person name="Spirin V."/>
            <person name="Szebenyi C."/>
            <person name="Tomsovsky M."/>
            <person name="Tulloss R.E."/>
            <person name="Uehling J."/>
            <person name="Grigoriev I.V."/>
            <person name="Vagvolgyi C."/>
            <person name="Papp T."/>
            <person name="Martin F.M."/>
            <person name="Miettinen O."/>
            <person name="Hibbett D.S."/>
            <person name="Nagy L.G."/>
        </authorList>
    </citation>
    <scope>NUCLEOTIDE SEQUENCE [LARGE SCALE GENOMIC DNA]</scope>
    <source>
        <strain evidence="12 13">CBS 121175</strain>
    </source>
</reference>
<proteinExistence type="inferred from homology"/>
<name>A0A5C3L5K1_COPMA</name>
<evidence type="ECO:0000313" key="13">
    <source>
        <dbReference type="Proteomes" id="UP000307440"/>
    </source>
</evidence>
<keyword evidence="11" id="KW-0812">Transmembrane</keyword>
<dbReference type="Proteomes" id="UP000307440">
    <property type="component" value="Unassembled WGS sequence"/>
</dbReference>
<comment type="cofactor">
    <cofactor evidence="1 9">
        <name>heme</name>
        <dbReference type="ChEBI" id="CHEBI:30413"/>
    </cofactor>
</comment>
<keyword evidence="11" id="KW-0472">Membrane</keyword>
<keyword evidence="7 9" id="KW-0408">Iron</keyword>
<evidence type="ECO:0000256" key="3">
    <source>
        <dbReference type="ARBA" id="ARBA00010617"/>
    </source>
</evidence>
<dbReference type="OrthoDB" id="2789670at2759"/>
<dbReference type="GO" id="GO:0004497">
    <property type="term" value="F:monooxygenase activity"/>
    <property type="evidence" value="ECO:0007669"/>
    <property type="project" value="UniProtKB-KW"/>
</dbReference>
<dbReference type="InterPro" id="IPR002401">
    <property type="entry name" value="Cyt_P450_E_grp-I"/>
</dbReference>
<evidence type="ECO:0000313" key="12">
    <source>
        <dbReference type="EMBL" id="TFK27945.1"/>
    </source>
</evidence>
<evidence type="ECO:0000256" key="11">
    <source>
        <dbReference type="SAM" id="Phobius"/>
    </source>
</evidence>
<accession>A0A5C3L5K1</accession>
<feature type="binding site" description="axial binding residue" evidence="9">
    <location>
        <position position="453"/>
    </location>
    <ligand>
        <name>heme</name>
        <dbReference type="ChEBI" id="CHEBI:30413"/>
    </ligand>
    <ligandPart>
        <name>Fe</name>
        <dbReference type="ChEBI" id="CHEBI:18248"/>
    </ligandPart>
</feature>
<dbReference type="Gene3D" id="1.10.630.10">
    <property type="entry name" value="Cytochrome P450"/>
    <property type="match status" value="1"/>
</dbReference>
<dbReference type="Pfam" id="PF00067">
    <property type="entry name" value="p450"/>
    <property type="match status" value="1"/>
</dbReference>
<dbReference type="InterPro" id="IPR050364">
    <property type="entry name" value="Cytochrome_P450_fung"/>
</dbReference>
<feature type="transmembrane region" description="Helical" evidence="11">
    <location>
        <begin position="16"/>
        <end position="36"/>
    </location>
</feature>
<dbReference type="CDD" id="cd11065">
    <property type="entry name" value="CYP64-like"/>
    <property type="match status" value="1"/>
</dbReference>
<evidence type="ECO:0000256" key="5">
    <source>
        <dbReference type="ARBA" id="ARBA00022723"/>
    </source>
</evidence>
<organism evidence="12 13">
    <name type="scientific">Coprinopsis marcescibilis</name>
    <name type="common">Agaric fungus</name>
    <name type="synonym">Psathyrella marcescibilis</name>
    <dbReference type="NCBI Taxonomy" id="230819"/>
    <lineage>
        <taxon>Eukaryota</taxon>
        <taxon>Fungi</taxon>
        <taxon>Dikarya</taxon>
        <taxon>Basidiomycota</taxon>
        <taxon>Agaricomycotina</taxon>
        <taxon>Agaricomycetes</taxon>
        <taxon>Agaricomycetidae</taxon>
        <taxon>Agaricales</taxon>
        <taxon>Agaricineae</taxon>
        <taxon>Psathyrellaceae</taxon>
        <taxon>Coprinopsis</taxon>
    </lineage>
</organism>
<dbReference type="STRING" id="230819.A0A5C3L5K1"/>
<dbReference type="GO" id="GO:0005506">
    <property type="term" value="F:iron ion binding"/>
    <property type="evidence" value="ECO:0007669"/>
    <property type="project" value="InterPro"/>
</dbReference>
<dbReference type="InterPro" id="IPR017972">
    <property type="entry name" value="Cyt_P450_CS"/>
</dbReference>
<keyword evidence="13" id="KW-1185">Reference proteome</keyword>
<feature type="transmembrane region" description="Helical" evidence="11">
    <location>
        <begin position="455"/>
        <end position="474"/>
    </location>
</feature>
<evidence type="ECO:0000256" key="10">
    <source>
        <dbReference type="RuleBase" id="RU000461"/>
    </source>
</evidence>
<dbReference type="GO" id="GO:0016705">
    <property type="term" value="F:oxidoreductase activity, acting on paired donors, with incorporation or reduction of molecular oxygen"/>
    <property type="evidence" value="ECO:0007669"/>
    <property type="project" value="InterPro"/>
</dbReference>
<evidence type="ECO:0000256" key="4">
    <source>
        <dbReference type="ARBA" id="ARBA00022617"/>
    </source>
</evidence>